<dbReference type="GO" id="GO:0006355">
    <property type="term" value="P:regulation of DNA-templated transcription"/>
    <property type="evidence" value="ECO:0007669"/>
    <property type="project" value="InterPro"/>
</dbReference>
<gene>
    <name evidence="8" type="ORF">MRX98_13685</name>
</gene>
<evidence type="ECO:0000256" key="2">
    <source>
        <dbReference type="ARBA" id="ARBA00022840"/>
    </source>
</evidence>
<keyword evidence="3" id="KW-0805">Transcription regulation</keyword>
<evidence type="ECO:0000256" key="6">
    <source>
        <dbReference type="ARBA" id="ARBA00023163"/>
    </source>
</evidence>
<dbReference type="Pfam" id="PF00158">
    <property type="entry name" value="Sigma54_activat"/>
    <property type="match status" value="1"/>
</dbReference>
<dbReference type="Gene3D" id="3.40.50.300">
    <property type="entry name" value="P-loop containing nucleotide triphosphate hydrolases"/>
    <property type="match status" value="1"/>
</dbReference>
<dbReference type="Pfam" id="PF02954">
    <property type="entry name" value="HTH_8"/>
    <property type="match status" value="1"/>
</dbReference>
<evidence type="ECO:0000256" key="3">
    <source>
        <dbReference type="ARBA" id="ARBA00023015"/>
    </source>
</evidence>
<dbReference type="InterPro" id="IPR003593">
    <property type="entry name" value="AAA+_ATPase"/>
</dbReference>
<feature type="domain" description="Sigma-54 factor interaction" evidence="7">
    <location>
        <begin position="198"/>
        <end position="428"/>
    </location>
</feature>
<dbReference type="SMART" id="SM00382">
    <property type="entry name" value="AAA"/>
    <property type="match status" value="1"/>
</dbReference>
<dbReference type="PANTHER" id="PTHR32071:SF117">
    <property type="entry name" value="PTS-DEPENDENT DIHYDROXYACETONE KINASE OPERON REGULATORY PROTEIN-RELATED"/>
    <property type="match status" value="1"/>
</dbReference>
<dbReference type="Gene3D" id="1.10.10.60">
    <property type="entry name" value="Homeodomain-like"/>
    <property type="match status" value="1"/>
</dbReference>
<dbReference type="GO" id="GO:0043565">
    <property type="term" value="F:sequence-specific DNA binding"/>
    <property type="evidence" value="ECO:0007669"/>
    <property type="project" value="InterPro"/>
</dbReference>
<dbReference type="AlphaFoldDB" id="A0AA41UJV5"/>
<protein>
    <submittedName>
        <fullName evidence="8">Sigma 54-interacting transcriptional regulator</fullName>
    </submittedName>
</protein>
<dbReference type="Gene3D" id="3.30.450.40">
    <property type="match status" value="1"/>
</dbReference>
<evidence type="ECO:0000256" key="5">
    <source>
        <dbReference type="ARBA" id="ARBA00023159"/>
    </source>
</evidence>
<dbReference type="FunFam" id="3.40.50.300:FF:000006">
    <property type="entry name" value="DNA-binding transcriptional regulator NtrC"/>
    <property type="match status" value="1"/>
</dbReference>
<keyword evidence="4" id="KW-0238">DNA-binding</keyword>
<dbReference type="InterPro" id="IPR025943">
    <property type="entry name" value="Sigma_54_int_dom_ATP-bd_2"/>
</dbReference>
<dbReference type="InterPro" id="IPR009057">
    <property type="entry name" value="Homeodomain-like_sf"/>
</dbReference>
<dbReference type="InterPro" id="IPR029016">
    <property type="entry name" value="GAF-like_dom_sf"/>
</dbReference>
<comment type="caution">
    <text evidence="8">The sequence shown here is derived from an EMBL/GenBank/DDBJ whole genome shotgun (WGS) entry which is preliminary data.</text>
</comment>
<sequence length="523" mass="58419">MSFVSIDENEFFRESTLRICGSLDIEKAMQRCLRFMVRHIPASRLCFHIYDREIGIVETVAMATVDHCEAMSLQTPLSAEARRQVEAQRASRIKRMDRMGDDLVAGPVVRHFAAEDLSGLLLDLALERNFIGTVSVFSAPGRRFNQDHVRLLSLLNMPFAIALANSLRYRELRKLRDMLADDNRYLQEELRQMAGEEVVGAGFGLREVMEMVRQVAPLDSPVLLLGETGVGKEVVANAIHNLSQRRNGPFIRVNCGAIPGTLMDSELFGHEKGAFTGALTRKRGRFERADGGTIFLDEVGELSLEAQVRLLRVLQAREIERVGGSGPVRVDIRIIAATHRNLEQMLAEGRFREDLYFRLRVFPIAIPPLRQRSEDIPALVQHFIRKKAREMKRSSLPAIAPGALNRLVRYSWPGNARELENAVERALIVSRGAPLAFKDIDPAAPAVAGSYGPRAAVDNAAQGLDQVMERHIRRVLAECGGRIEGPAGAARVLRIHPSTLRKRMRKLGIPFGRKADQPHQSLS</sequence>
<keyword evidence="5" id="KW-0010">Activator</keyword>
<dbReference type="EMBL" id="JALJRB010000015">
    <property type="protein sequence ID" value="MCJ8501629.1"/>
    <property type="molecule type" value="Genomic_DNA"/>
</dbReference>
<accession>A0AA41UJV5</accession>
<dbReference type="SMART" id="SM00065">
    <property type="entry name" value="GAF"/>
    <property type="match status" value="1"/>
</dbReference>
<dbReference type="Proteomes" id="UP001165427">
    <property type="component" value="Unassembled WGS sequence"/>
</dbReference>
<name>A0AA41UJV5_9BACT</name>
<dbReference type="PROSITE" id="PS00675">
    <property type="entry name" value="SIGMA54_INTERACT_1"/>
    <property type="match status" value="1"/>
</dbReference>
<reference evidence="8" key="1">
    <citation type="submission" date="2022-04" db="EMBL/GenBank/DDBJ databases">
        <title>Desulfatitalea alkaliphila sp. nov., a novel anaerobic sulfate-reducing bacterium isolated from terrestrial mud volcano, Taman Peninsula, Russia.</title>
        <authorList>
            <person name="Khomyakova M.A."/>
            <person name="Merkel A.Y."/>
            <person name="Slobodkin A.I."/>
        </authorList>
    </citation>
    <scope>NUCLEOTIDE SEQUENCE</scope>
    <source>
        <strain evidence="8">M08but</strain>
    </source>
</reference>
<dbReference type="InterPro" id="IPR058031">
    <property type="entry name" value="AAA_lid_NorR"/>
</dbReference>
<dbReference type="GO" id="GO:0005524">
    <property type="term" value="F:ATP binding"/>
    <property type="evidence" value="ECO:0007669"/>
    <property type="project" value="UniProtKB-KW"/>
</dbReference>
<keyword evidence="2" id="KW-0067">ATP-binding</keyword>
<evidence type="ECO:0000256" key="4">
    <source>
        <dbReference type="ARBA" id="ARBA00023125"/>
    </source>
</evidence>
<dbReference type="PROSITE" id="PS00676">
    <property type="entry name" value="SIGMA54_INTERACT_2"/>
    <property type="match status" value="1"/>
</dbReference>
<evidence type="ECO:0000256" key="1">
    <source>
        <dbReference type="ARBA" id="ARBA00022741"/>
    </source>
</evidence>
<evidence type="ECO:0000259" key="7">
    <source>
        <dbReference type="PROSITE" id="PS50045"/>
    </source>
</evidence>
<dbReference type="Pfam" id="PF25601">
    <property type="entry name" value="AAA_lid_14"/>
    <property type="match status" value="1"/>
</dbReference>
<evidence type="ECO:0000313" key="9">
    <source>
        <dbReference type="Proteomes" id="UP001165427"/>
    </source>
</evidence>
<dbReference type="CDD" id="cd00009">
    <property type="entry name" value="AAA"/>
    <property type="match status" value="1"/>
</dbReference>
<dbReference type="PANTHER" id="PTHR32071">
    <property type="entry name" value="TRANSCRIPTIONAL REGULATORY PROTEIN"/>
    <property type="match status" value="1"/>
</dbReference>
<evidence type="ECO:0000313" key="8">
    <source>
        <dbReference type="EMBL" id="MCJ8501629.1"/>
    </source>
</evidence>
<dbReference type="InterPro" id="IPR002197">
    <property type="entry name" value="HTH_Fis"/>
</dbReference>
<keyword evidence="1" id="KW-0547">Nucleotide-binding</keyword>
<dbReference type="InterPro" id="IPR003018">
    <property type="entry name" value="GAF"/>
</dbReference>
<keyword evidence="9" id="KW-1185">Reference proteome</keyword>
<organism evidence="8 9">
    <name type="scientific">Desulfatitalea alkaliphila</name>
    <dbReference type="NCBI Taxonomy" id="2929485"/>
    <lineage>
        <taxon>Bacteria</taxon>
        <taxon>Pseudomonadati</taxon>
        <taxon>Thermodesulfobacteriota</taxon>
        <taxon>Desulfobacteria</taxon>
        <taxon>Desulfobacterales</taxon>
        <taxon>Desulfosarcinaceae</taxon>
        <taxon>Desulfatitalea</taxon>
    </lineage>
</organism>
<dbReference type="InterPro" id="IPR025662">
    <property type="entry name" value="Sigma_54_int_dom_ATP-bd_1"/>
</dbReference>
<dbReference type="Gene3D" id="1.10.8.60">
    <property type="match status" value="1"/>
</dbReference>
<keyword evidence="6" id="KW-0804">Transcription</keyword>
<dbReference type="RefSeq" id="WP_246909994.1">
    <property type="nucleotide sequence ID" value="NZ_JALJRB010000015.1"/>
</dbReference>
<dbReference type="InterPro" id="IPR027417">
    <property type="entry name" value="P-loop_NTPase"/>
</dbReference>
<dbReference type="SUPFAM" id="SSF52540">
    <property type="entry name" value="P-loop containing nucleoside triphosphate hydrolases"/>
    <property type="match status" value="1"/>
</dbReference>
<dbReference type="InterPro" id="IPR002078">
    <property type="entry name" value="Sigma_54_int"/>
</dbReference>
<proteinExistence type="predicted"/>
<dbReference type="SUPFAM" id="SSF55781">
    <property type="entry name" value="GAF domain-like"/>
    <property type="match status" value="1"/>
</dbReference>
<dbReference type="PROSITE" id="PS50045">
    <property type="entry name" value="SIGMA54_INTERACT_4"/>
    <property type="match status" value="1"/>
</dbReference>
<dbReference type="SUPFAM" id="SSF46689">
    <property type="entry name" value="Homeodomain-like"/>
    <property type="match status" value="1"/>
</dbReference>